<evidence type="ECO:0000313" key="3">
    <source>
        <dbReference type="Proteomes" id="UP000694542"/>
    </source>
</evidence>
<sequence length="85" mass="9096">MESVNRLGLTQSVPAALESVLRAISPLFASACLRSTLTNVVFVNLSVVPLSSALPPCPLENATRRSAFCSCYGAICLWIIQIMVI</sequence>
<evidence type="ECO:0000313" key="2">
    <source>
        <dbReference type="Ensembl" id="ENSCAFP00040037024.1"/>
    </source>
</evidence>
<dbReference type="Ensembl" id="ENSCAFT00040042443.1">
    <property type="protein sequence ID" value="ENSCAFP00040037024.1"/>
    <property type="gene ID" value="ENSCAFG00040022835.1"/>
</dbReference>
<reference evidence="2" key="3">
    <citation type="submission" date="2025-05" db="UniProtKB">
        <authorList>
            <consortium name="Ensembl"/>
        </authorList>
    </citation>
    <scope>IDENTIFICATION</scope>
</reference>
<organism evidence="2 3">
    <name type="scientific">Canis lupus familiaris</name>
    <name type="common">Dog</name>
    <name type="synonym">Canis familiaris</name>
    <dbReference type="NCBI Taxonomy" id="9615"/>
    <lineage>
        <taxon>Eukaryota</taxon>
        <taxon>Metazoa</taxon>
        <taxon>Chordata</taxon>
        <taxon>Craniata</taxon>
        <taxon>Vertebrata</taxon>
        <taxon>Euteleostomi</taxon>
        <taxon>Mammalia</taxon>
        <taxon>Eutheria</taxon>
        <taxon>Laurasiatheria</taxon>
        <taxon>Carnivora</taxon>
        <taxon>Caniformia</taxon>
        <taxon>Canidae</taxon>
        <taxon>Canis</taxon>
    </lineage>
</organism>
<proteinExistence type="predicted"/>
<reference evidence="1" key="2">
    <citation type="submission" date="2019-03" db="EMBL/GenBank/DDBJ databases">
        <authorList>
            <person name="Warren W.C."/>
            <person name="Johnson G.S."/>
        </authorList>
    </citation>
    <scope>NUCLEOTIDE SEQUENCE [LARGE SCALE GENOMIC DNA]</scope>
    <source>
        <strain evidence="1">Basenji</strain>
    </source>
</reference>
<reference evidence="2" key="1">
    <citation type="submission" date="2018-10" db="EMBL/GenBank/DDBJ databases">
        <title>De novo assembly of a Great Dane genome.</title>
        <authorList>
            <person name="Kidd J.M."/>
            <person name="Pendleton A.L."/>
            <person name="Shen F."/>
            <person name="Emery S."/>
        </authorList>
    </citation>
    <scope>NUCLEOTIDE SEQUENCE [LARGE SCALE GENOMIC DNA]</scope>
    <source>
        <strain evidence="2">Great Dane</strain>
    </source>
</reference>
<protein>
    <submittedName>
        <fullName evidence="2">Uncharacterized protein</fullName>
    </submittedName>
</protein>
<accession>A0A8C0TJF3</accession>
<dbReference type="Proteomes" id="UP000694429">
    <property type="component" value="Chromosome 29"/>
</dbReference>
<dbReference type="Ensembl" id="ENSCAFT00030039462.1">
    <property type="protein sequence ID" value="ENSCAFP00030034433.1"/>
    <property type="gene ID" value="ENSCAFG00030021514.1"/>
</dbReference>
<evidence type="ECO:0000313" key="1">
    <source>
        <dbReference type="Ensembl" id="ENSCAFP00030034433.1"/>
    </source>
</evidence>
<dbReference type="Proteomes" id="UP000694542">
    <property type="component" value="Chromosome 29"/>
</dbReference>
<dbReference type="AlphaFoldDB" id="A0A8C0TJF3"/>
<name>A0A8C0TJF3_CANLF</name>